<evidence type="ECO:0000313" key="3">
    <source>
        <dbReference type="EMBL" id="CAD2075637.1"/>
    </source>
</evidence>
<dbReference type="Gene3D" id="4.10.810.10">
    <property type="entry name" value="Virus Scaffolding Protein, Chain A"/>
    <property type="match status" value="1"/>
</dbReference>
<protein>
    <recommendedName>
        <fullName evidence="5">IDEAL domain-containing protein</fullName>
    </recommendedName>
</protein>
<dbReference type="Pfam" id="PF08858">
    <property type="entry name" value="IDEAL"/>
    <property type="match status" value="1"/>
</dbReference>
<dbReference type="InterPro" id="IPR027393">
    <property type="entry name" value="Virus_scaffolding_prot_C"/>
</dbReference>
<keyword evidence="4" id="KW-1185">Reference proteome</keyword>
<dbReference type="InterPro" id="IPR014957">
    <property type="entry name" value="IDEAL_dom"/>
</dbReference>
<evidence type="ECO:0000259" key="1">
    <source>
        <dbReference type="Pfam" id="PF08858"/>
    </source>
</evidence>
<feature type="domain" description="IDEAL" evidence="1">
    <location>
        <begin position="115"/>
        <end position="146"/>
    </location>
</feature>
<dbReference type="EMBL" id="CAJEWB010000010">
    <property type="protein sequence ID" value="CAD2075637.1"/>
    <property type="molecule type" value="Genomic_DNA"/>
</dbReference>
<dbReference type="RefSeq" id="WP_186077520.1">
    <property type="nucleotide sequence ID" value="NZ_CAJEWB010000010.1"/>
</dbReference>
<evidence type="ECO:0000259" key="2">
    <source>
        <dbReference type="Pfam" id="PF08864"/>
    </source>
</evidence>
<reference evidence="3 4" key="1">
    <citation type="submission" date="2020-07" db="EMBL/GenBank/DDBJ databases">
        <authorList>
            <person name="Criscuolo A."/>
        </authorList>
    </citation>
    <scope>NUCLEOTIDE SEQUENCE [LARGE SCALE GENOMIC DNA]</scope>
    <source>
        <strain evidence="3">CIP107946</strain>
    </source>
</reference>
<sequence>MDFKREFLEYILFTYDFKERDTVYVLNFLKTIENFDSRVSLVKSDSPMILTISMMSTTTYNMMCRYEDKIYLTALDIFTVIEETDCLIFVEFHFNHFESKYTEVAFREKQYLNTVQMLERELLHNQIESALLTKDKDTFLTLTKELRLLDEENKNALHKK</sequence>
<evidence type="ECO:0008006" key="5">
    <source>
        <dbReference type="Google" id="ProtNLM"/>
    </source>
</evidence>
<dbReference type="InterPro" id="IPR038091">
    <property type="entry name" value="UPF0302_N_sf"/>
</dbReference>
<proteinExistence type="predicted"/>
<comment type="caution">
    <text evidence="3">The sequence shown here is derived from an EMBL/GenBank/DDBJ whole genome shotgun (WGS) entry which is preliminary data.</text>
</comment>
<accession>A0A6V7RE36</accession>
<dbReference type="Gene3D" id="3.40.1530.30">
    <property type="entry name" value="Uncharacterised family UPF0302, N-terminal domain"/>
    <property type="match status" value="1"/>
</dbReference>
<feature type="domain" description="UPF0302" evidence="2">
    <location>
        <begin position="4"/>
        <end position="98"/>
    </location>
</feature>
<dbReference type="InterPro" id="IPR014963">
    <property type="entry name" value="UPF0302_N"/>
</dbReference>
<name>A0A6V7RE36_9BACL</name>
<dbReference type="Pfam" id="PF08864">
    <property type="entry name" value="UPF0302"/>
    <property type="match status" value="1"/>
</dbReference>
<dbReference type="Proteomes" id="UP000588186">
    <property type="component" value="Unassembled WGS sequence"/>
</dbReference>
<organism evidence="3 4">
    <name type="scientific">Phocicoccus pinnipedialis</name>
    <dbReference type="NCBI Taxonomy" id="110845"/>
    <lineage>
        <taxon>Bacteria</taxon>
        <taxon>Bacillati</taxon>
        <taxon>Bacillota</taxon>
        <taxon>Bacilli</taxon>
        <taxon>Bacillales</taxon>
        <taxon>Salinicoccaceae</taxon>
        <taxon>Phocicoccus</taxon>
    </lineage>
</organism>
<gene>
    <name evidence="3" type="ORF">JEOPIN946_01068</name>
</gene>
<evidence type="ECO:0000313" key="4">
    <source>
        <dbReference type="Proteomes" id="UP000588186"/>
    </source>
</evidence>
<dbReference type="AlphaFoldDB" id="A0A6V7RE36"/>